<dbReference type="Pfam" id="PF01863">
    <property type="entry name" value="YgjP-like"/>
    <property type="match status" value="1"/>
</dbReference>
<dbReference type="RefSeq" id="WP_021366588.1">
    <property type="nucleotide sequence ID" value="NZ_BBYB01000069.1"/>
</dbReference>
<organism evidence="4">
    <name type="scientific">Clostridioides difficile</name>
    <name type="common">Peptoclostridium difficile</name>
    <dbReference type="NCBI Taxonomy" id="1496"/>
    <lineage>
        <taxon>Bacteria</taxon>
        <taxon>Bacillati</taxon>
        <taxon>Bacillota</taxon>
        <taxon>Clostridia</taxon>
        <taxon>Peptostreptococcales</taxon>
        <taxon>Peptostreptococcaceae</taxon>
        <taxon>Clostridioides</taxon>
    </lineage>
</organism>
<dbReference type="CDD" id="cd07344">
    <property type="entry name" value="M48_yhfN_like"/>
    <property type="match status" value="1"/>
</dbReference>
<dbReference type="EMBL" id="LK932396">
    <property type="protein sequence ID" value="CDS86697.1"/>
    <property type="molecule type" value="Genomic_DNA"/>
</dbReference>
<dbReference type="InterPro" id="IPR053136">
    <property type="entry name" value="UTP_pyrophosphatase-like"/>
</dbReference>
<dbReference type="InterPro" id="IPR002725">
    <property type="entry name" value="YgjP-like_metallopeptidase"/>
</dbReference>
<sequence>MNTGSKDIDTLKVNFRGIEIKAVLVYKNRKNISIKIDPFGKITVMSPPKISKKIIKDIIIEKGDWILKKSEKCKGREEVYKQRMFITGEKFLYLGEEYHLVIKELLRDSVKKSNCRITINEYQIVVQTNDTSTDFIKKSLKSWYKMESERIVLERIDFLKLNCEIMKKLVPASVKVKEQNKRWGSCTAQKNIYINSKISMARLDVIDYVIIHEFSHLVHMNHSKKFYDLVKSIMPDYKDKENWLKINGYKIII</sequence>
<accession>A0A069AW78</accession>
<reference evidence="4" key="1">
    <citation type="submission" date="2014-07" db="EMBL/GenBank/DDBJ databases">
        <authorList>
            <person name="Monot Marc"/>
        </authorList>
    </citation>
    <scope>NUCLEOTIDE SEQUENCE</scope>
    <source>
        <strain evidence="4">7032989</strain>
        <strain evidence="3">7032994</strain>
    </source>
</reference>
<dbReference type="EMBL" id="LK932486">
    <property type="protein sequence ID" value="CDS84609.1"/>
    <property type="molecule type" value="Genomic_DNA"/>
</dbReference>
<evidence type="ECO:0000313" key="4">
    <source>
        <dbReference type="EMBL" id="CDT22981.1"/>
    </source>
</evidence>
<evidence type="ECO:0000313" key="2">
    <source>
        <dbReference type="EMBL" id="CDS84609.1"/>
    </source>
</evidence>
<dbReference type="Gene3D" id="3.30.2010.10">
    <property type="entry name" value="Metalloproteases ('zincins'), catalytic domain"/>
    <property type="match status" value="1"/>
</dbReference>
<evidence type="ECO:0000259" key="1">
    <source>
        <dbReference type="Pfam" id="PF01863"/>
    </source>
</evidence>
<proteinExistence type="predicted"/>
<dbReference type="EMBL" id="LK933005">
    <property type="protein sequence ID" value="CDT22981.1"/>
    <property type="molecule type" value="Genomic_DNA"/>
</dbReference>
<dbReference type="PANTHER" id="PTHR30399:SF1">
    <property type="entry name" value="UTP PYROPHOSPHATASE"/>
    <property type="match status" value="1"/>
</dbReference>
<name>A0A069AW78_CLODI</name>
<gene>
    <name evidence="4" type="ORF">BN1095_340329</name>
    <name evidence="2" type="ORF">BN1096_350039</name>
    <name evidence="3" type="ORF">BN1097_580042</name>
</gene>
<evidence type="ECO:0000313" key="3">
    <source>
        <dbReference type="EMBL" id="CDS86697.1"/>
    </source>
</evidence>
<protein>
    <recommendedName>
        <fullName evidence="1">YgjP-like metallopeptidase domain-containing protein</fullName>
    </recommendedName>
</protein>
<feature type="domain" description="YgjP-like metallopeptidase" evidence="1">
    <location>
        <begin position="30"/>
        <end position="245"/>
    </location>
</feature>
<dbReference type="AlphaFoldDB" id="A0A069AW78"/>
<dbReference type="PANTHER" id="PTHR30399">
    <property type="entry name" value="UNCHARACTERIZED PROTEIN YGJP"/>
    <property type="match status" value="1"/>
</dbReference>